<evidence type="ECO:0008006" key="4">
    <source>
        <dbReference type="Google" id="ProtNLM"/>
    </source>
</evidence>
<organism evidence="2 3">
    <name type="scientific">Caenorhabditis japonica</name>
    <dbReference type="NCBI Taxonomy" id="281687"/>
    <lineage>
        <taxon>Eukaryota</taxon>
        <taxon>Metazoa</taxon>
        <taxon>Ecdysozoa</taxon>
        <taxon>Nematoda</taxon>
        <taxon>Chromadorea</taxon>
        <taxon>Rhabditida</taxon>
        <taxon>Rhabditina</taxon>
        <taxon>Rhabditomorpha</taxon>
        <taxon>Rhabditoidea</taxon>
        <taxon>Rhabditidae</taxon>
        <taxon>Peloderinae</taxon>
        <taxon>Caenorhabditis</taxon>
    </lineage>
</organism>
<keyword evidence="1" id="KW-0732">Signal</keyword>
<name>A0A8R1HZJ9_CAEJA</name>
<reference evidence="3" key="1">
    <citation type="submission" date="2010-08" db="EMBL/GenBank/DDBJ databases">
        <authorList>
            <consortium name="Caenorhabditis japonica Sequencing Consortium"/>
            <person name="Wilson R.K."/>
        </authorList>
    </citation>
    <scope>NUCLEOTIDE SEQUENCE [LARGE SCALE GENOMIC DNA]</scope>
    <source>
        <strain evidence="3">DF5081</strain>
    </source>
</reference>
<feature type="chain" id="PRO_5035932748" description="Secreted protein" evidence="1">
    <location>
        <begin position="18"/>
        <end position="211"/>
    </location>
</feature>
<sequence length="211" mass="23704">MFRFVLLIVSCLALTNADVFGSNSEDGLLSYVGLNNSRINEMLNSDGLKFAGQCYYAVMKEEYNNSSQQPDIKDAQEMLKLADVLRNFSDCLEDTSFDVSIPRFVANTIIFIIENLYGDAYDCIFKSNIEGLFIYCASQYNYTQTMEQLPQEFKNVSYCVAGKLSCSHSDIESFMAATHAGADLFSLLTNEEPGVPVFDSEVYENLYPNID</sequence>
<reference evidence="2" key="2">
    <citation type="submission" date="2022-06" db="UniProtKB">
        <authorList>
            <consortium name="EnsemblMetazoa"/>
        </authorList>
    </citation>
    <scope>IDENTIFICATION</scope>
    <source>
        <strain evidence="2">DF5081</strain>
    </source>
</reference>
<proteinExistence type="predicted"/>
<keyword evidence="3" id="KW-1185">Reference proteome</keyword>
<evidence type="ECO:0000313" key="2">
    <source>
        <dbReference type="EnsemblMetazoa" id="CJA15121.1"/>
    </source>
</evidence>
<evidence type="ECO:0000313" key="3">
    <source>
        <dbReference type="Proteomes" id="UP000005237"/>
    </source>
</evidence>
<dbReference type="AlphaFoldDB" id="A0A8R1HZJ9"/>
<dbReference type="Proteomes" id="UP000005237">
    <property type="component" value="Unassembled WGS sequence"/>
</dbReference>
<dbReference type="EnsemblMetazoa" id="CJA15121.1">
    <property type="protein sequence ID" value="CJA15121.1"/>
    <property type="gene ID" value="WBGene00134325"/>
</dbReference>
<evidence type="ECO:0000256" key="1">
    <source>
        <dbReference type="SAM" id="SignalP"/>
    </source>
</evidence>
<accession>A0A8R1HZJ9</accession>
<protein>
    <recommendedName>
        <fullName evidence="4">Secreted protein</fullName>
    </recommendedName>
</protein>
<feature type="signal peptide" evidence="1">
    <location>
        <begin position="1"/>
        <end position="17"/>
    </location>
</feature>